<evidence type="ECO:0000313" key="9">
    <source>
        <dbReference type="EMBL" id="PFH31293.1"/>
    </source>
</evidence>
<evidence type="ECO:0008006" key="11">
    <source>
        <dbReference type="Google" id="ProtNLM"/>
    </source>
</evidence>
<feature type="region of interest" description="Disordered" evidence="6">
    <location>
        <begin position="85"/>
        <end position="105"/>
    </location>
</feature>
<gene>
    <name evidence="9" type="ORF">BESB_027280</name>
</gene>
<comment type="caution">
    <text evidence="9">The sequence shown here is derived from an EMBL/GenBank/DDBJ whole genome shotgun (WGS) entry which is preliminary data.</text>
</comment>
<feature type="compositionally biased region" description="Low complexity" evidence="6">
    <location>
        <begin position="476"/>
        <end position="486"/>
    </location>
</feature>
<name>A0A2A9M6M4_BESBE</name>
<dbReference type="InterPro" id="IPR002300">
    <property type="entry name" value="aa-tRNA-synth_Ia"/>
</dbReference>
<feature type="region of interest" description="Disordered" evidence="6">
    <location>
        <begin position="806"/>
        <end position="835"/>
    </location>
</feature>
<feature type="compositionally biased region" description="Low complexity" evidence="6">
    <location>
        <begin position="1520"/>
        <end position="1531"/>
    </location>
</feature>
<organism evidence="9 10">
    <name type="scientific">Besnoitia besnoiti</name>
    <name type="common">Apicomplexan protozoan</name>
    <dbReference type="NCBI Taxonomy" id="94643"/>
    <lineage>
        <taxon>Eukaryota</taxon>
        <taxon>Sar</taxon>
        <taxon>Alveolata</taxon>
        <taxon>Apicomplexa</taxon>
        <taxon>Conoidasida</taxon>
        <taxon>Coccidia</taxon>
        <taxon>Eucoccidiorida</taxon>
        <taxon>Eimeriorina</taxon>
        <taxon>Sarcocystidae</taxon>
        <taxon>Besnoitia</taxon>
    </lineage>
</organism>
<evidence type="ECO:0000313" key="10">
    <source>
        <dbReference type="Proteomes" id="UP000224006"/>
    </source>
</evidence>
<feature type="region of interest" description="Disordered" evidence="6">
    <location>
        <begin position="1978"/>
        <end position="2036"/>
    </location>
</feature>
<reference evidence="9 10" key="1">
    <citation type="submission" date="2017-09" db="EMBL/GenBank/DDBJ databases">
        <title>Genome sequencing of Besnoitia besnoiti strain Bb-Ger1.</title>
        <authorList>
            <person name="Schares G."/>
            <person name="Venepally P."/>
            <person name="Lorenzi H.A."/>
        </authorList>
    </citation>
    <scope>NUCLEOTIDE SEQUENCE [LARGE SCALE GENOMIC DNA]</scope>
    <source>
        <strain evidence="9 10">Bb-Ger1</strain>
    </source>
</reference>
<feature type="compositionally biased region" description="Basic and acidic residues" evidence="6">
    <location>
        <begin position="747"/>
        <end position="764"/>
    </location>
</feature>
<feature type="region of interest" description="Disordered" evidence="6">
    <location>
        <begin position="456"/>
        <end position="492"/>
    </location>
</feature>
<keyword evidence="5" id="KW-0030">Aminoacyl-tRNA synthetase</keyword>
<feature type="region of interest" description="Disordered" evidence="6">
    <location>
        <begin position="2132"/>
        <end position="2171"/>
    </location>
</feature>
<feature type="compositionally biased region" description="Low complexity" evidence="6">
    <location>
        <begin position="1992"/>
        <end position="2003"/>
    </location>
</feature>
<dbReference type="Pfam" id="PF00133">
    <property type="entry name" value="tRNA-synt_1"/>
    <property type="match status" value="3"/>
</dbReference>
<evidence type="ECO:0000256" key="6">
    <source>
        <dbReference type="SAM" id="MobiDB-lite"/>
    </source>
</evidence>
<evidence type="ECO:0000256" key="1">
    <source>
        <dbReference type="ARBA" id="ARBA00022598"/>
    </source>
</evidence>
<keyword evidence="2" id="KW-0547">Nucleotide-binding</keyword>
<feature type="compositionally biased region" description="Polar residues" evidence="6">
    <location>
        <begin position="574"/>
        <end position="584"/>
    </location>
</feature>
<feature type="compositionally biased region" description="Basic and acidic residues" evidence="6">
    <location>
        <begin position="1148"/>
        <end position="1162"/>
    </location>
</feature>
<feature type="compositionally biased region" description="Basic and acidic residues" evidence="6">
    <location>
        <begin position="548"/>
        <end position="565"/>
    </location>
</feature>
<dbReference type="Proteomes" id="UP000224006">
    <property type="component" value="Unassembled WGS sequence"/>
</dbReference>
<feature type="region of interest" description="Disordered" evidence="6">
    <location>
        <begin position="548"/>
        <end position="648"/>
    </location>
</feature>
<dbReference type="SUPFAM" id="SSF50677">
    <property type="entry name" value="ValRS/IleRS/LeuRS editing domain"/>
    <property type="match status" value="2"/>
</dbReference>
<dbReference type="Pfam" id="PF08264">
    <property type="entry name" value="Anticodon_1"/>
    <property type="match status" value="1"/>
</dbReference>
<feature type="region of interest" description="Disordered" evidence="6">
    <location>
        <begin position="921"/>
        <end position="997"/>
    </location>
</feature>
<dbReference type="GO" id="GO:0000049">
    <property type="term" value="F:tRNA binding"/>
    <property type="evidence" value="ECO:0007669"/>
    <property type="project" value="InterPro"/>
</dbReference>
<dbReference type="InterPro" id="IPR033708">
    <property type="entry name" value="Anticodon_Ile_BEm"/>
</dbReference>
<dbReference type="PANTHER" id="PTHR42765:SF1">
    <property type="entry name" value="ISOLEUCINE--TRNA LIGASE, MITOCHONDRIAL"/>
    <property type="match status" value="1"/>
</dbReference>
<evidence type="ECO:0000256" key="3">
    <source>
        <dbReference type="ARBA" id="ARBA00022840"/>
    </source>
</evidence>
<feature type="compositionally biased region" description="Low complexity" evidence="6">
    <location>
        <begin position="945"/>
        <end position="970"/>
    </location>
</feature>
<feature type="region of interest" description="Disordered" evidence="6">
    <location>
        <begin position="747"/>
        <end position="783"/>
    </location>
</feature>
<dbReference type="GO" id="GO:0005829">
    <property type="term" value="C:cytosol"/>
    <property type="evidence" value="ECO:0007669"/>
    <property type="project" value="TreeGrafter"/>
</dbReference>
<dbReference type="CDD" id="cd07960">
    <property type="entry name" value="Anticodon_Ia_Ile_BEm"/>
    <property type="match status" value="1"/>
</dbReference>
<proteinExistence type="predicted"/>
<dbReference type="GO" id="GO:0004822">
    <property type="term" value="F:isoleucine-tRNA ligase activity"/>
    <property type="evidence" value="ECO:0007669"/>
    <property type="project" value="TreeGrafter"/>
</dbReference>
<feature type="compositionally biased region" description="Low complexity" evidence="6">
    <location>
        <begin position="770"/>
        <end position="779"/>
    </location>
</feature>
<dbReference type="RefSeq" id="XP_029215302.1">
    <property type="nucleotide sequence ID" value="XM_029361402.1"/>
</dbReference>
<feature type="compositionally biased region" description="Basic and acidic residues" evidence="6">
    <location>
        <begin position="971"/>
        <end position="992"/>
    </location>
</feature>
<dbReference type="Gene3D" id="3.40.50.620">
    <property type="entry name" value="HUPs"/>
    <property type="match status" value="3"/>
</dbReference>
<dbReference type="SUPFAM" id="SSF47323">
    <property type="entry name" value="Anticodon-binding domain of a subclass of class I aminoacyl-tRNA synthetases"/>
    <property type="match status" value="1"/>
</dbReference>
<keyword evidence="10" id="KW-1185">Reference proteome</keyword>
<feature type="compositionally biased region" description="Low complexity" evidence="6">
    <location>
        <begin position="2066"/>
        <end position="2081"/>
    </location>
</feature>
<feature type="domain" description="Aminoacyl-tRNA synthetase class Ia" evidence="7">
    <location>
        <begin position="485"/>
        <end position="562"/>
    </location>
</feature>
<keyword evidence="4" id="KW-0648">Protein biosynthesis</keyword>
<dbReference type="GO" id="GO:0002161">
    <property type="term" value="F:aminoacyl-tRNA deacylase activity"/>
    <property type="evidence" value="ECO:0007669"/>
    <property type="project" value="InterPro"/>
</dbReference>
<dbReference type="STRING" id="94643.A0A2A9M6M4"/>
<dbReference type="GO" id="GO:0005524">
    <property type="term" value="F:ATP binding"/>
    <property type="evidence" value="ECO:0007669"/>
    <property type="project" value="UniProtKB-KW"/>
</dbReference>
<dbReference type="PANTHER" id="PTHR42765">
    <property type="entry name" value="SOLEUCYL-TRNA SYNTHETASE"/>
    <property type="match status" value="1"/>
</dbReference>
<feature type="compositionally biased region" description="Polar residues" evidence="6">
    <location>
        <begin position="2382"/>
        <end position="2392"/>
    </location>
</feature>
<feature type="region of interest" description="Disordered" evidence="6">
    <location>
        <begin position="298"/>
        <end position="366"/>
    </location>
</feature>
<feature type="region of interest" description="Disordered" evidence="6">
    <location>
        <begin position="1500"/>
        <end position="1601"/>
    </location>
</feature>
<evidence type="ECO:0000259" key="8">
    <source>
        <dbReference type="Pfam" id="PF08264"/>
    </source>
</evidence>
<feature type="region of interest" description="Disordered" evidence="6">
    <location>
        <begin position="1040"/>
        <end position="1069"/>
    </location>
</feature>
<dbReference type="OrthoDB" id="10264412at2759"/>
<dbReference type="Gene3D" id="3.90.740.10">
    <property type="entry name" value="Valyl/Leucyl/Isoleucyl-tRNA synthetase, editing domain"/>
    <property type="match status" value="1"/>
</dbReference>
<dbReference type="VEuPathDB" id="ToxoDB:BESB_027280"/>
<feature type="region of interest" description="Disordered" evidence="6">
    <location>
        <begin position="1811"/>
        <end position="1832"/>
    </location>
</feature>
<feature type="region of interest" description="Disordered" evidence="6">
    <location>
        <begin position="2202"/>
        <end position="2265"/>
    </location>
</feature>
<protein>
    <recommendedName>
        <fullName evidence="11">Isoleucyl-tRNA synthetase</fullName>
    </recommendedName>
</protein>
<feature type="region of interest" description="Disordered" evidence="6">
    <location>
        <begin position="2376"/>
        <end position="2424"/>
    </location>
</feature>
<feature type="compositionally biased region" description="Basic and acidic residues" evidence="6">
    <location>
        <begin position="1558"/>
        <end position="1576"/>
    </location>
</feature>
<feature type="region of interest" description="Disordered" evidence="6">
    <location>
        <begin position="1135"/>
        <end position="1183"/>
    </location>
</feature>
<dbReference type="InterPro" id="IPR014729">
    <property type="entry name" value="Rossmann-like_a/b/a_fold"/>
</dbReference>
<feature type="compositionally biased region" description="Basic and acidic residues" evidence="6">
    <location>
        <begin position="2082"/>
        <end position="2104"/>
    </location>
</feature>
<feature type="domain" description="Aminoacyl-tRNA synthetase class Ia" evidence="7">
    <location>
        <begin position="1719"/>
        <end position="1780"/>
    </location>
</feature>
<feature type="compositionally biased region" description="Basic and acidic residues" evidence="6">
    <location>
        <begin position="1532"/>
        <end position="1551"/>
    </location>
</feature>
<keyword evidence="3" id="KW-0067">ATP-binding</keyword>
<dbReference type="SUPFAM" id="SSF52374">
    <property type="entry name" value="Nucleotidylyl transferase"/>
    <property type="match status" value="2"/>
</dbReference>
<dbReference type="EMBL" id="NWUJ01000015">
    <property type="protein sequence ID" value="PFH31293.1"/>
    <property type="molecule type" value="Genomic_DNA"/>
</dbReference>
<dbReference type="InterPro" id="IPR013155">
    <property type="entry name" value="M/V/L/I-tRNA-synth_anticd-bd"/>
</dbReference>
<feature type="compositionally biased region" description="Basic and acidic residues" evidence="6">
    <location>
        <begin position="2249"/>
        <end position="2262"/>
    </location>
</feature>
<feature type="region of interest" description="Disordered" evidence="6">
    <location>
        <begin position="1432"/>
        <end position="1462"/>
    </location>
</feature>
<feature type="domain" description="Aminoacyl-tRNA synthetase class Ia" evidence="7">
    <location>
        <begin position="648"/>
        <end position="1414"/>
    </location>
</feature>
<feature type="compositionally biased region" description="Low complexity" evidence="6">
    <location>
        <begin position="1053"/>
        <end position="1062"/>
    </location>
</feature>
<sequence>MWLPRLRWGGRLRPLDASALSLLCWLQGAVLLLLLLACSELRCDCRSHRRSRTFSAALPSSAFFSVSRFSASALPFEYLQPHTGGGRAPEGLSAPHAPVAWDGDRGRRPSRSCLWGRRGVAGRREPRGAAGGDLRLPGCQSVFSRATLTALERGTAKGESWGDCSGLIASFPSPLPFFFLAPRTLSHSSHAVSPVCVSPPVPLSRPPPSFARAYLSPLGARGGLSCAPSASCASGLPGPPRCMYSPRETLACLASLSQRMLRALRVPKRAAATEEAQGAVSAQPAVATPAQGEVRNGAQGEVRNGAPGEALQRTDVAQAARGGRGAADGQEVDEGTFSGSGQEAAPHRYRGCSVRPKQRRDAKKAPAPFSSTVLLPATKFKLKSRNLKTELAIQRLWRRADTYQRLLRRLFLRQTNAAGAAAPAPRQRAPGASPEGPEAPCRCAFCELLAFEETHQPSPLLPPGDAPAPSQGEGEAASSPSPSASPLYLLLDGPPYANGQTHMGHALNKTLKDFITRFFLLRQRCIHMLPGWDCHGLPIELKAAERLQQETGRSEEDSARERRADASVAEGQVAASSGEQTQAKQRAERSDGACSEAPECSNSGAACEDGSASRPPPRTVRKRESSGRERKGDAPRDAEPETSRSSVIQMRRAARQVAEESIQIQKEDFQRFGVWGHWETPYLTLDRGYEATELEIFRRMWEKGLIYEGVRPVHWSPSSRTALADAEVEYLPRVARSIYCAFPLDLPPREAEGPDSKETRREKNASSLPQAAQGAAAAGGELGTTWRSAPEERRALETFLQSAFPSFAPNREGNARHGGDTHRAAREASAVERTPASAASPAACVDASASQLRLSLLVWTTTPYTLPSNHAVAVHGEKPYALVEVLRGARAAAARAPRDGGSPCSLSALDVAPRALVPAADARGDGARDSPAAAGGQQDAMSSFPSHPLAPVAPASSLSSETSRGATREAALLRRAGEAGGEKGFEAREQREPAPASGALREVWIVAQEAVERTMEILCITPADQDGGLSCLQILDKSQATEEAPEAREREASATSSRDSASGNEPSAPQAFYSVLGTVSGKDLVGKRYKHPMLANEMRRVVSGDALVREQKGTGLVHVSPGHGFEDFMLVQSLRDSDSAEPPSAKATEARERDRENEDTHLPGDGAVGGGDDGEKVELRRSRTRTWSPVDEAGLFTRDVGVPNLAGCSVFGDGEAEILRRLAREGTLVKEVPFPHLYPHDWRTKQPLICRATSQIFLRLERLRALALRAIEQVHFLPQSSQVVAADASGPAGNVRASAHARLRATLAGRRGDWCLSRQRQWGLPLPFFRVEGSDWGLTRSQPAEAAPLFGDADTFAWIAEKIRAEGSDAWWLNNAAADWLPEKQRAHARGLRLGSDTFDVWFDAGCAWRAARDFVRRWAAAAKGRTCLPAVPSGNVATQEEARKRHEPPQGGLGGASVAQADGRDGLNIKTLVLEGTDQHRGWFQALLLTHAALHASAGENPENGSVASEDGSPATDGARASAASWSQQRDCARSNRAAKDGREAGREDGGPSTADARGEDAPRAATETTKKESEEATLPTNVRCKGATESAAATAEPQSAARPFDVLVTHGFVLDAQVGKAQHCRSAQQRCRRSPPSFSRDATSRLSSFPCVSLSPPPATLPLNSGRRAFFLSCLSARGARALVGYSLVRSPVALLSRRSALVSTRLSPVHAGLCLQGRKMSKSLGNVFSPRRFFPPSAPASSARCGSFLQTPLNLPYHGADVLRLFVAASNYGRDLLLQVPAERRSPASPLSPSAGCRCLSEASSRAKEAPGHAATLHRGGEKAGKPGAGTPLDQAAAAYGKLRGMFRFLLGNLQDFDPQRDAIAYERLPFLDRGLLQRLERLLQQTTQAYEVFDFARALRGVLCFLADPFSSFYLEVAKDRLYVAARESRRRRSCQTVLAAVFLTVVKLVAPLAPHVCEEAFLRLPRALRRHMHHRARKHSLNRDSRGAATHASSATGGQPRDAAAQNVAGEGGTPGEEDGGSQPPGGDAEGEAFVSLFESGWPRLRLPRTPRSAARHEGRSPSGVSAANSPAASAADSRDVDAKTDASESRFRAERPGVEAEDEDALWEMLARLRADSNRLLELLPRAKQTKAENKKSGADAVSAQGAGKPSSSATVKGDPNSSKTEQNARLWCQLLAFTSSAPLLASGDEMLRRREGAEREAALSRDAEGNETERQRDAVRRGGERSASHDEEFDRWQGAARGDPKEGAQKQRDETSETEEIFFDSDVDDLRWVLQVSEAEVVFLPPGRAAAEDELDAKRKEQTTQVVTEADEEPVAVLPFEASSSGDVRLELFLASGRRCSRCWMRSPLVGSVCPSAAPAATASACASARASSSDGGRQTATGTGPAQRGDSASPLLCPRCSRAIRPNADTGDKEDA</sequence>
<dbReference type="Gene3D" id="1.10.730.20">
    <property type="match status" value="1"/>
</dbReference>
<feature type="compositionally biased region" description="Polar residues" evidence="6">
    <location>
        <begin position="2156"/>
        <end position="2171"/>
    </location>
</feature>
<dbReference type="InterPro" id="IPR009008">
    <property type="entry name" value="Val/Leu/Ile-tRNA-synth_edit"/>
</dbReference>
<feature type="domain" description="Methionyl/Valyl/Leucyl/Isoleucyl-tRNA synthetase anticodon-binding" evidence="8">
    <location>
        <begin position="1876"/>
        <end position="1966"/>
    </location>
</feature>
<evidence type="ECO:0000256" key="5">
    <source>
        <dbReference type="ARBA" id="ARBA00023146"/>
    </source>
</evidence>
<dbReference type="InterPro" id="IPR009080">
    <property type="entry name" value="tRNAsynth_Ia_anticodon-bd"/>
</dbReference>
<feature type="compositionally biased region" description="Basic and acidic residues" evidence="6">
    <location>
        <begin position="813"/>
        <end position="830"/>
    </location>
</feature>
<accession>A0A2A9M6M4</accession>
<feature type="compositionally biased region" description="Basic and acidic residues" evidence="6">
    <location>
        <begin position="622"/>
        <end position="642"/>
    </location>
</feature>
<dbReference type="InterPro" id="IPR050081">
    <property type="entry name" value="Ile-tRNA_ligase"/>
</dbReference>
<dbReference type="GeneID" id="40307780"/>
<feature type="compositionally biased region" description="Basic and acidic residues" evidence="6">
    <location>
        <begin position="2202"/>
        <end position="2242"/>
    </location>
</feature>
<dbReference type="KEGG" id="bbes:BESB_027280"/>
<evidence type="ECO:0000259" key="7">
    <source>
        <dbReference type="Pfam" id="PF00133"/>
    </source>
</evidence>
<keyword evidence="1" id="KW-0436">Ligase</keyword>
<evidence type="ECO:0000256" key="4">
    <source>
        <dbReference type="ARBA" id="ARBA00022917"/>
    </source>
</evidence>
<feature type="region of interest" description="Disordered" evidence="6">
    <location>
        <begin position="2050"/>
        <end position="2105"/>
    </location>
</feature>
<evidence type="ECO:0000256" key="2">
    <source>
        <dbReference type="ARBA" id="ARBA00022741"/>
    </source>
</evidence>
<feature type="compositionally biased region" description="Low complexity" evidence="6">
    <location>
        <begin position="1589"/>
        <end position="1601"/>
    </location>
</feature>
<dbReference type="GO" id="GO:0006428">
    <property type="term" value="P:isoleucyl-tRNA aminoacylation"/>
    <property type="evidence" value="ECO:0007669"/>
    <property type="project" value="TreeGrafter"/>
</dbReference>